<keyword evidence="2" id="KW-1185">Reference proteome</keyword>
<reference evidence="1 2" key="1">
    <citation type="journal article" date="2015" name="Int. J. Syst. Evol. Microbiol.">
        <title>Hyunsoonleella pacifica sp. nov., isolated from seawater of South Pacific Gyre.</title>
        <authorList>
            <person name="Gao X."/>
            <person name="Zhang Z."/>
            <person name="Dai X."/>
            <person name="Zhang X.H."/>
        </authorList>
    </citation>
    <scope>NUCLEOTIDE SEQUENCE [LARGE SCALE GENOMIC DNA]</scope>
    <source>
        <strain evidence="1 2">SW033</strain>
    </source>
</reference>
<protein>
    <recommendedName>
        <fullName evidence="3">DUF1573 domain-containing protein</fullName>
    </recommendedName>
</protein>
<dbReference type="EMBL" id="SIRS01000004">
    <property type="protein sequence ID" value="TBN15499.1"/>
    <property type="molecule type" value="Genomic_DNA"/>
</dbReference>
<evidence type="ECO:0000313" key="2">
    <source>
        <dbReference type="Proteomes" id="UP000292372"/>
    </source>
</evidence>
<organism evidence="1 2">
    <name type="scientific">Hyunsoonleella pacifica</name>
    <dbReference type="NCBI Taxonomy" id="1080224"/>
    <lineage>
        <taxon>Bacteria</taxon>
        <taxon>Pseudomonadati</taxon>
        <taxon>Bacteroidota</taxon>
        <taxon>Flavobacteriia</taxon>
        <taxon>Flavobacteriales</taxon>
        <taxon>Flavobacteriaceae</taxon>
    </lineage>
</organism>
<sequence>MLKTNRKTKKQGLITINLFRVCIALLICGFTLTSCDSDDSPKNDLEEIDDTQNELIILSSYSVDFGNVKSNASTSKSNNDTVIPVTLTNNSNEDLVGLSSSINFPGKAAVQFEFKLLKPGESMVVNFTFGPSNLGPGEYTGEAILTPSIGDEIKIDLKATVI</sequence>
<dbReference type="PROSITE" id="PS51257">
    <property type="entry name" value="PROKAR_LIPOPROTEIN"/>
    <property type="match status" value="1"/>
</dbReference>
<proteinExistence type="predicted"/>
<dbReference type="Gene3D" id="2.60.40.10">
    <property type="entry name" value="Immunoglobulins"/>
    <property type="match status" value="1"/>
</dbReference>
<comment type="caution">
    <text evidence="1">The sequence shown here is derived from an EMBL/GenBank/DDBJ whole genome shotgun (WGS) entry which is preliminary data.</text>
</comment>
<dbReference type="OrthoDB" id="2148359at2"/>
<gene>
    <name evidence="1" type="ORF">EYD46_10210</name>
</gene>
<name>A0A4Q9FQG3_9FLAO</name>
<evidence type="ECO:0008006" key="3">
    <source>
        <dbReference type="Google" id="ProtNLM"/>
    </source>
</evidence>
<dbReference type="AlphaFoldDB" id="A0A4Q9FQG3"/>
<dbReference type="RefSeq" id="WP_130936984.1">
    <property type="nucleotide sequence ID" value="NZ_BMEE01000004.1"/>
</dbReference>
<dbReference type="Proteomes" id="UP000292372">
    <property type="component" value="Unassembled WGS sequence"/>
</dbReference>
<accession>A0A4Q9FQG3</accession>
<evidence type="ECO:0000313" key="1">
    <source>
        <dbReference type="EMBL" id="TBN15499.1"/>
    </source>
</evidence>
<dbReference type="InterPro" id="IPR013783">
    <property type="entry name" value="Ig-like_fold"/>
</dbReference>